<dbReference type="SUPFAM" id="SSF48179">
    <property type="entry name" value="6-phosphogluconate dehydrogenase C-terminal domain-like"/>
    <property type="match status" value="1"/>
</dbReference>
<comment type="caution">
    <text evidence="10">The sequence shown here is derived from an EMBL/GenBank/DDBJ whole genome shotgun (WGS) entry which is preliminary data.</text>
</comment>
<dbReference type="Pfam" id="PF01210">
    <property type="entry name" value="NAD_Gly3P_dh_N"/>
    <property type="match status" value="1"/>
</dbReference>
<evidence type="ECO:0000259" key="8">
    <source>
        <dbReference type="Pfam" id="PF01210"/>
    </source>
</evidence>
<dbReference type="NCBIfam" id="NF000940">
    <property type="entry name" value="PRK00094.1-2"/>
    <property type="match status" value="1"/>
</dbReference>
<feature type="compositionally biased region" description="Basic and acidic residues" evidence="7">
    <location>
        <begin position="47"/>
        <end position="57"/>
    </location>
</feature>
<organism evidence="10 11">
    <name type="scientific">Pyrrhoderma noxium</name>
    <dbReference type="NCBI Taxonomy" id="2282107"/>
    <lineage>
        <taxon>Eukaryota</taxon>
        <taxon>Fungi</taxon>
        <taxon>Dikarya</taxon>
        <taxon>Basidiomycota</taxon>
        <taxon>Agaricomycotina</taxon>
        <taxon>Agaricomycetes</taxon>
        <taxon>Hymenochaetales</taxon>
        <taxon>Hymenochaetaceae</taxon>
        <taxon>Pyrrhoderma</taxon>
    </lineage>
</organism>
<feature type="domain" description="Glycerol-3-phosphate dehydrogenase NAD-dependent C-terminal" evidence="9">
    <location>
        <begin position="250"/>
        <end position="388"/>
    </location>
</feature>
<protein>
    <recommendedName>
        <fullName evidence="6">Glycerol-3-phosphate dehydrogenase [NAD(+)]</fullName>
        <ecNumber evidence="6">1.1.1.8</ecNumber>
    </recommendedName>
</protein>
<dbReference type="PANTHER" id="PTHR11728:SF1">
    <property type="entry name" value="GLYCEROL-3-PHOSPHATE DEHYDROGENASE [NAD(+)] 2, CHLOROPLASTIC"/>
    <property type="match status" value="1"/>
</dbReference>
<dbReference type="Pfam" id="PF07479">
    <property type="entry name" value="NAD_Gly3P_dh_C"/>
    <property type="match status" value="1"/>
</dbReference>
<reference evidence="10 11" key="1">
    <citation type="journal article" date="2017" name="Mol. Ecol.">
        <title>Comparative and population genomic landscape of Phellinus noxius: A hypervariable fungus causing root rot in trees.</title>
        <authorList>
            <person name="Chung C.L."/>
            <person name="Lee T.J."/>
            <person name="Akiba M."/>
            <person name="Lee H.H."/>
            <person name="Kuo T.H."/>
            <person name="Liu D."/>
            <person name="Ke H.M."/>
            <person name="Yokoi T."/>
            <person name="Roa M.B."/>
            <person name="Lu M.J."/>
            <person name="Chang Y.Y."/>
            <person name="Ann P.J."/>
            <person name="Tsai J.N."/>
            <person name="Chen C.Y."/>
            <person name="Tzean S.S."/>
            <person name="Ota Y."/>
            <person name="Hattori T."/>
            <person name="Sahashi N."/>
            <person name="Liou R.F."/>
            <person name="Kikuchi T."/>
            <person name="Tsai I.J."/>
        </authorList>
    </citation>
    <scope>NUCLEOTIDE SEQUENCE [LARGE SCALE GENOMIC DNA]</scope>
    <source>
        <strain evidence="10 11">FFPRI411160</strain>
    </source>
</reference>
<proteinExistence type="inferred from homology"/>
<dbReference type="AlphaFoldDB" id="A0A286USP3"/>
<evidence type="ECO:0000256" key="1">
    <source>
        <dbReference type="ARBA" id="ARBA00011009"/>
    </source>
</evidence>
<dbReference type="NCBIfam" id="NF000942">
    <property type="entry name" value="PRK00094.1-4"/>
    <property type="match status" value="1"/>
</dbReference>
<evidence type="ECO:0000256" key="3">
    <source>
        <dbReference type="ARBA" id="ARBA00023027"/>
    </source>
</evidence>
<feature type="domain" description="Glycerol-3-phosphate dehydrogenase NAD-dependent N-terminal" evidence="8">
    <location>
        <begin position="67"/>
        <end position="230"/>
    </location>
</feature>
<dbReference type="PANTHER" id="PTHR11728">
    <property type="entry name" value="GLYCEROL-3-PHOSPHATE DEHYDROGENASE"/>
    <property type="match status" value="1"/>
</dbReference>
<feature type="region of interest" description="Disordered" evidence="7">
    <location>
        <begin position="30"/>
        <end position="60"/>
    </location>
</feature>
<comment type="similarity">
    <text evidence="1 5">Belongs to the NAD-dependent glycerol-3-phosphate dehydrogenase family.</text>
</comment>
<dbReference type="InterPro" id="IPR011128">
    <property type="entry name" value="G3P_DH_NAD-dep_N"/>
</dbReference>
<dbReference type="HAMAP" id="MF_00394">
    <property type="entry name" value="NAD_Glyc3P_dehydrog"/>
    <property type="match status" value="1"/>
</dbReference>
<dbReference type="OrthoDB" id="10263760at2759"/>
<evidence type="ECO:0000259" key="9">
    <source>
        <dbReference type="Pfam" id="PF07479"/>
    </source>
</evidence>
<keyword evidence="11" id="KW-1185">Reference proteome</keyword>
<gene>
    <name evidence="10" type="ORF">PNOK_0244200</name>
</gene>
<dbReference type="GO" id="GO:0005829">
    <property type="term" value="C:cytosol"/>
    <property type="evidence" value="ECO:0007669"/>
    <property type="project" value="TreeGrafter"/>
</dbReference>
<evidence type="ECO:0000313" key="10">
    <source>
        <dbReference type="EMBL" id="PAV22485.1"/>
    </source>
</evidence>
<dbReference type="InterPro" id="IPR013328">
    <property type="entry name" value="6PGD_dom2"/>
</dbReference>
<dbReference type="PRINTS" id="PR00077">
    <property type="entry name" value="GPDHDRGNASE"/>
</dbReference>
<evidence type="ECO:0000256" key="7">
    <source>
        <dbReference type="SAM" id="MobiDB-lite"/>
    </source>
</evidence>
<dbReference type="FunCoup" id="A0A286USP3">
    <property type="interactions" value="275"/>
</dbReference>
<evidence type="ECO:0000256" key="2">
    <source>
        <dbReference type="ARBA" id="ARBA00023002"/>
    </source>
</evidence>
<sequence length="429" mass="47228">MLSSLIRQRLQFSLNFSRRPRPAQYITQRRISSARPHRPKVRSALSSDRKATFDMHHSPHSSPPKVKVCVLGSGNFGSCLADHLGDSDHEVLLWSRSEAQVKYFNEHHRNLNYLKDHVFPNTITAIGPELPSAETLATLDVLLFSIPTEGLRKTLIQLHPRLNPHSMPLLIFVNKGIETTSRALTLEIIADTCGPEVAKVATFLSGPSFAKEIVRRQPTSVSIASLSQEHAERASHVFHQPWFRCYIGTDPIGLELAGALKNVYAIVTGIADGLGFENNTRAMLITRGLAEMTRIGVAYGANPLTFLSLAGVGDLFLTCSSPTSRNYTVGYRLGKGEKLDDIIRTLGSVAEGVTTTKGLKLVIDELGVSAPIACGIYEVLYEGKDVRERAQWLMNHPAMMELDLPSKPQGGPVHELLKKLGIAEEDLKQ</sequence>
<dbReference type="GO" id="GO:0046168">
    <property type="term" value="P:glycerol-3-phosphate catabolic process"/>
    <property type="evidence" value="ECO:0007669"/>
    <property type="project" value="UniProtKB-UniRule"/>
</dbReference>
<dbReference type="InterPro" id="IPR036291">
    <property type="entry name" value="NAD(P)-bd_dom_sf"/>
</dbReference>
<evidence type="ECO:0000256" key="4">
    <source>
        <dbReference type="ARBA" id="ARBA00048683"/>
    </source>
</evidence>
<dbReference type="GO" id="GO:0141152">
    <property type="term" value="F:glycerol-3-phosphate dehydrogenase (NAD+) activity"/>
    <property type="evidence" value="ECO:0007669"/>
    <property type="project" value="UniProtKB-UniRule"/>
</dbReference>
<evidence type="ECO:0000313" key="11">
    <source>
        <dbReference type="Proteomes" id="UP000217199"/>
    </source>
</evidence>
<name>A0A286USP3_9AGAM</name>
<keyword evidence="3 5" id="KW-0520">NAD</keyword>
<dbReference type="Proteomes" id="UP000217199">
    <property type="component" value="Unassembled WGS sequence"/>
</dbReference>
<keyword evidence="2 5" id="KW-0560">Oxidoreductase</keyword>
<dbReference type="InterPro" id="IPR006109">
    <property type="entry name" value="G3P_DH_NAD-dep_C"/>
</dbReference>
<dbReference type="FunFam" id="1.10.1040.10:FF:000001">
    <property type="entry name" value="Glycerol-3-phosphate dehydrogenase [NAD(P)+]"/>
    <property type="match status" value="1"/>
</dbReference>
<dbReference type="Gene3D" id="1.10.1040.10">
    <property type="entry name" value="N-(1-d-carboxylethyl)-l-norvaline Dehydrogenase, domain 2"/>
    <property type="match status" value="1"/>
</dbReference>
<dbReference type="GO" id="GO:0005975">
    <property type="term" value="P:carbohydrate metabolic process"/>
    <property type="evidence" value="ECO:0007669"/>
    <property type="project" value="InterPro"/>
</dbReference>
<dbReference type="InParanoid" id="A0A286USP3"/>
<dbReference type="Gene3D" id="3.40.50.720">
    <property type="entry name" value="NAD(P)-binding Rossmann-like Domain"/>
    <property type="match status" value="1"/>
</dbReference>
<evidence type="ECO:0000256" key="6">
    <source>
        <dbReference type="RuleBase" id="RU361243"/>
    </source>
</evidence>
<comment type="catalytic activity">
    <reaction evidence="4 6">
        <text>sn-glycerol 3-phosphate + NAD(+) = dihydroxyacetone phosphate + NADH + H(+)</text>
        <dbReference type="Rhea" id="RHEA:11092"/>
        <dbReference type="ChEBI" id="CHEBI:15378"/>
        <dbReference type="ChEBI" id="CHEBI:57540"/>
        <dbReference type="ChEBI" id="CHEBI:57597"/>
        <dbReference type="ChEBI" id="CHEBI:57642"/>
        <dbReference type="ChEBI" id="CHEBI:57945"/>
        <dbReference type="EC" id="1.1.1.8"/>
    </reaction>
</comment>
<dbReference type="InterPro" id="IPR006168">
    <property type="entry name" value="G3P_DH_NAD-dep"/>
</dbReference>
<dbReference type="InterPro" id="IPR008927">
    <property type="entry name" value="6-PGluconate_DH-like_C_sf"/>
</dbReference>
<dbReference type="EC" id="1.1.1.8" evidence="6"/>
<dbReference type="SUPFAM" id="SSF51735">
    <property type="entry name" value="NAD(P)-binding Rossmann-fold domains"/>
    <property type="match status" value="1"/>
</dbReference>
<dbReference type="EMBL" id="NBII01000002">
    <property type="protein sequence ID" value="PAV22485.1"/>
    <property type="molecule type" value="Genomic_DNA"/>
</dbReference>
<dbReference type="GO" id="GO:0051287">
    <property type="term" value="F:NAD binding"/>
    <property type="evidence" value="ECO:0007669"/>
    <property type="project" value="UniProtKB-UniRule"/>
</dbReference>
<evidence type="ECO:0000256" key="5">
    <source>
        <dbReference type="RuleBase" id="RU000437"/>
    </source>
</evidence>
<dbReference type="STRING" id="2282107.A0A286USP3"/>
<accession>A0A286USP3</accession>